<keyword evidence="3" id="KW-1185">Reference proteome</keyword>
<evidence type="ECO:0000313" key="2">
    <source>
        <dbReference type="EMBL" id="RDX70509.1"/>
    </source>
</evidence>
<organism evidence="2 3">
    <name type="scientific">Mucuna pruriens</name>
    <name type="common">Velvet bean</name>
    <name type="synonym">Dolichos pruriens</name>
    <dbReference type="NCBI Taxonomy" id="157652"/>
    <lineage>
        <taxon>Eukaryota</taxon>
        <taxon>Viridiplantae</taxon>
        <taxon>Streptophyta</taxon>
        <taxon>Embryophyta</taxon>
        <taxon>Tracheophyta</taxon>
        <taxon>Spermatophyta</taxon>
        <taxon>Magnoliopsida</taxon>
        <taxon>eudicotyledons</taxon>
        <taxon>Gunneridae</taxon>
        <taxon>Pentapetalae</taxon>
        <taxon>rosids</taxon>
        <taxon>fabids</taxon>
        <taxon>Fabales</taxon>
        <taxon>Fabaceae</taxon>
        <taxon>Papilionoideae</taxon>
        <taxon>50 kb inversion clade</taxon>
        <taxon>NPAAA clade</taxon>
        <taxon>indigoferoid/millettioid clade</taxon>
        <taxon>Phaseoleae</taxon>
        <taxon>Mucuna</taxon>
    </lineage>
</organism>
<feature type="non-terminal residue" evidence="2">
    <location>
        <position position="1"/>
    </location>
</feature>
<dbReference type="EMBL" id="QJKJ01011682">
    <property type="protein sequence ID" value="RDX70509.1"/>
    <property type="molecule type" value="Genomic_DNA"/>
</dbReference>
<dbReference type="SUPFAM" id="SSF56672">
    <property type="entry name" value="DNA/RNA polymerases"/>
    <property type="match status" value="1"/>
</dbReference>
<name>A0A371EWY6_MUCPR</name>
<dbReference type="AlphaFoldDB" id="A0A371EWY6"/>
<dbReference type="PANTHER" id="PTHR24559:SF457">
    <property type="entry name" value="RNA-DIRECTED DNA POLYMERASE HOMOLOG"/>
    <property type="match status" value="1"/>
</dbReference>
<dbReference type="InterPro" id="IPR043502">
    <property type="entry name" value="DNA/RNA_pol_sf"/>
</dbReference>
<reference evidence="2" key="1">
    <citation type="submission" date="2018-05" db="EMBL/GenBank/DDBJ databases">
        <title>Draft genome of Mucuna pruriens seed.</title>
        <authorList>
            <person name="Nnadi N.E."/>
            <person name="Vos R."/>
            <person name="Hasami M.H."/>
            <person name="Devisetty U.K."/>
            <person name="Aguiy J.C."/>
        </authorList>
    </citation>
    <scope>NUCLEOTIDE SEQUENCE [LARGE SCALE GENOMIC DNA]</scope>
    <source>
        <strain evidence="2">JCA_2017</strain>
    </source>
</reference>
<dbReference type="GO" id="GO:0003676">
    <property type="term" value="F:nucleic acid binding"/>
    <property type="evidence" value="ECO:0007669"/>
    <property type="project" value="InterPro"/>
</dbReference>
<evidence type="ECO:0000259" key="1">
    <source>
        <dbReference type="PROSITE" id="PS50174"/>
    </source>
</evidence>
<feature type="domain" description="G-patch" evidence="1">
    <location>
        <begin position="35"/>
        <end position="81"/>
    </location>
</feature>
<accession>A0A371EWY6</accession>
<comment type="caution">
    <text evidence="2">The sequence shown here is derived from an EMBL/GenBank/DDBJ whole genome shotgun (WGS) entry which is preliminary data.</text>
</comment>
<proteinExistence type="predicted"/>
<dbReference type="OrthoDB" id="1434496at2759"/>
<dbReference type="CDD" id="cd01647">
    <property type="entry name" value="RT_LTR"/>
    <property type="match status" value="1"/>
</dbReference>
<dbReference type="Gene3D" id="3.30.70.270">
    <property type="match status" value="1"/>
</dbReference>
<dbReference type="PROSITE" id="PS50174">
    <property type="entry name" value="G_PATCH"/>
    <property type="match status" value="1"/>
</dbReference>
<dbReference type="Gene3D" id="3.10.10.10">
    <property type="entry name" value="HIV Type 1 Reverse Transcriptase, subunit A, domain 1"/>
    <property type="match status" value="1"/>
</dbReference>
<dbReference type="InterPro" id="IPR000467">
    <property type="entry name" value="G_patch_dom"/>
</dbReference>
<dbReference type="InterPro" id="IPR043128">
    <property type="entry name" value="Rev_trsase/Diguanyl_cyclase"/>
</dbReference>
<protein>
    <recommendedName>
        <fullName evidence="1">G-patch domain-containing protein</fullName>
    </recommendedName>
</protein>
<dbReference type="PANTHER" id="PTHR24559">
    <property type="entry name" value="TRANSPOSON TY3-I GAG-POL POLYPROTEIN"/>
    <property type="match status" value="1"/>
</dbReference>
<gene>
    <name evidence="2" type="ORF">CR513_50237</name>
</gene>
<dbReference type="InterPro" id="IPR053134">
    <property type="entry name" value="RNA-dir_DNA_polymerase"/>
</dbReference>
<dbReference type="Proteomes" id="UP000257109">
    <property type="component" value="Unassembled WGS sequence"/>
</dbReference>
<dbReference type="STRING" id="157652.A0A371EWY6"/>
<sequence>MSKDEEALEASFQALEIVGTTNVEPEGRNLKPSKVTIMVTKVLINNGYQSSKGLGKGLEGIAKPIRIQENLGRSGLCYIGATKGGIAMKDSMDTAKPLSLLHQQGHRIPKSNHGDRKPTYRPSKMDRITPKEHLFLSFKTRSNNNINIETFTQIDNATLKLDDAGESCRQDKEEGLEEDSLVELQRLLEQEGPKLQSRVEELEIINLGKEGETKEIKWNVGFLAVVEYPQWMANIVLVPKKDEKVRMCVDYRDLNRASPKDNFPLRHIDILVDNTAQHAFYSFMDGFSRYNQIRMA</sequence>
<dbReference type="Pfam" id="PF01585">
    <property type="entry name" value="G-patch"/>
    <property type="match status" value="1"/>
</dbReference>
<evidence type="ECO:0000313" key="3">
    <source>
        <dbReference type="Proteomes" id="UP000257109"/>
    </source>
</evidence>